<feature type="non-terminal residue" evidence="3">
    <location>
        <position position="1"/>
    </location>
</feature>
<keyword evidence="4" id="KW-1185">Reference proteome</keyword>
<dbReference type="InterPro" id="IPR001660">
    <property type="entry name" value="SAM"/>
</dbReference>
<evidence type="ECO:0000313" key="3">
    <source>
        <dbReference type="EMBL" id="ETO26727.1"/>
    </source>
</evidence>
<proteinExistence type="predicted"/>
<evidence type="ECO:0000256" key="1">
    <source>
        <dbReference type="SAM" id="MobiDB-lite"/>
    </source>
</evidence>
<accession>X6NMV5</accession>
<organism evidence="3 4">
    <name type="scientific">Reticulomyxa filosa</name>
    <dbReference type="NCBI Taxonomy" id="46433"/>
    <lineage>
        <taxon>Eukaryota</taxon>
        <taxon>Sar</taxon>
        <taxon>Rhizaria</taxon>
        <taxon>Retaria</taxon>
        <taxon>Foraminifera</taxon>
        <taxon>Monothalamids</taxon>
        <taxon>Reticulomyxidae</taxon>
        <taxon>Reticulomyxa</taxon>
    </lineage>
</organism>
<dbReference type="SUPFAM" id="SSF47769">
    <property type="entry name" value="SAM/Pointed domain"/>
    <property type="match status" value="2"/>
</dbReference>
<dbReference type="Gene3D" id="1.10.150.50">
    <property type="entry name" value="Transcription Factor, Ets-1"/>
    <property type="match status" value="2"/>
</dbReference>
<evidence type="ECO:0000313" key="4">
    <source>
        <dbReference type="Proteomes" id="UP000023152"/>
    </source>
</evidence>
<protein>
    <recommendedName>
        <fullName evidence="2">SAM domain-containing protein</fullName>
    </recommendedName>
</protein>
<dbReference type="OrthoDB" id="6516566at2759"/>
<feature type="region of interest" description="Disordered" evidence="1">
    <location>
        <begin position="245"/>
        <end position="320"/>
    </location>
</feature>
<feature type="compositionally biased region" description="Polar residues" evidence="1">
    <location>
        <begin position="249"/>
        <end position="283"/>
    </location>
</feature>
<sequence length="480" mass="54695">HTETKKEKEENHKINIQSMEEEIKQRRQGYKRKAPPFARTCTGVLWQYPATQNFRRAKKLDNVEETEEEEETESGIEKWTTEQVCEWIKHMGSAFEKYVPKFRSIRGIKLKKMDEEDFCGMGLPKLHAMKLSFEIQKLLDRSIADVMIFIYFVISQHFQNKTKQNKTKQNKKRNAEVAKWAQKQSHLNQYSSKFESHGVDGTILFELTGDDLATIGVRPDHREKIIGAIREFAKQSFPNCKTIEDFSNTKKSNGDVTATGASASANSRNGENTNAASKSNHLSNNKEKATENGTIHDEKEMDTGYDENSYNNNSDSLTLKKNNDLSRHKRRQSVQMVPETPLYVQVLKDMADLLNTISGELTNEKVQKQASLIQEKVRLLLSQGGGEKLTLIKLQIKDPINTTEQDIPANDVNGKRKSADNVQPGGKSPYAEAEGKPVSGISLPYVSTLEQKILNDHVVCERHFFVVLFLLVWTKDKNKK</sequence>
<dbReference type="PROSITE" id="PS50105">
    <property type="entry name" value="SAM_DOMAIN"/>
    <property type="match status" value="1"/>
</dbReference>
<dbReference type="InterPro" id="IPR013761">
    <property type="entry name" value="SAM/pointed_sf"/>
</dbReference>
<dbReference type="Proteomes" id="UP000023152">
    <property type="component" value="Unassembled WGS sequence"/>
</dbReference>
<feature type="compositionally biased region" description="Low complexity" evidence="1">
    <location>
        <begin position="306"/>
        <end position="316"/>
    </location>
</feature>
<feature type="domain" description="SAM" evidence="2">
    <location>
        <begin position="172"/>
        <end position="235"/>
    </location>
</feature>
<reference evidence="3 4" key="1">
    <citation type="journal article" date="2013" name="Curr. Biol.">
        <title>The Genome of the Foraminiferan Reticulomyxa filosa.</title>
        <authorList>
            <person name="Glockner G."/>
            <person name="Hulsmann N."/>
            <person name="Schleicher M."/>
            <person name="Noegel A.A."/>
            <person name="Eichinger L."/>
            <person name="Gallinger C."/>
            <person name="Pawlowski J."/>
            <person name="Sierra R."/>
            <person name="Euteneuer U."/>
            <person name="Pillet L."/>
            <person name="Moustafa A."/>
            <person name="Platzer M."/>
            <person name="Groth M."/>
            <person name="Szafranski K."/>
            <person name="Schliwa M."/>
        </authorList>
    </citation>
    <scope>NUCLEOTIDE SEQUENCE [LARGE SCALE GENOMIC DNA]</scope>
</reference>
<comment type="caution">
    <text evidence="3">The sequence shown here is derived from an EMBL/GenBank/DDBJ whole genome shotgun (WGS) entry which is preliminary data.</text>
</comment>
<dbReference type="EMBL" id="ASPP01007678">
    <property type="protein sequence ID" value="ETO26727.1"/>
    <property type="molecule type" value="Genomic_DNA"/>
</dbReference>
<gene>
    <name evidence="3" type="ORF">RFI_10408</name>
</gene>
<feature type="compositionally biased region" description="Basic and acidic residues" evidence="1">
    <location>
        <begin position="284"/>
        <end position="302"/>
    </location>
</feature>
<evidence type="ECO:0000259" key="2">
    <source>
        <dbReference type="PROSITE" id="PS50105"/>
    </source>
</evidence>
<feature type="region of interest" description="Disordered" evidence="1">
    <location>
        <begin position="404"/>
        <end position="434"/>
    </location>
</feature>
<name>X6NMV5_RETFI</name>
<dbReference type="CDD" id="cd09487">
    <property type="entry name" value="SAM_superfamily"/>
    <property type="match status" value="1"/>
</dbReference>
<dbReference type="AlphaFoldDB" id="X6NMV5"/>
<dbReference type="Pfam" id="PF00536">
    <property type="entry name" value="SAM_1"/>
    <property type="match status" value="2"/>
</dbReference>
<dbReference type="SMART" id="SM00454">
    <property type="entry name" value="SAM"/>
    <property type="match status" value="2"/>
</dbReference>